<reference evidence="1 2" key="1">
    <citation type="submission" date="2020-08" db="EMBL/GenBank/DDBJ databases">
        <title>Genomic Encyclopedia of Type Strains, Phase IV (KMG-IV): sequencing the most valuable type-strain genomes for metagenomic binning, comparative biology and taxonomic classification.</title>
        <authorList>
            <person name="Goeker M."/>
        </authorList>
    </citation>
    <scope>NUCLEOTIDE SEQUENCE [LARGE SCALE GENOMIC DNA]</scope>
    <source>
        <strain evidence="1 2">DSM 102235</strain>
    </source>
</reference>
<dbReference type="Proteomes" id="UP000541426">
    <property type="component" value="Unassembled WGS sequence"/>
</dbReference>
<dbReference type="RefSeq" id="WP_183963503.1">
    <property type="nucleotide sequence ID" value="NZ_BAABBZ010000014.1"/>
</dbReference>
<comment type="caution">
    <text evidence="1">The sequence shown here is derived from an EMBL/GenBank/DDBJ whole genome shotgun (WGS) entry which is preliminary data.</text>
</comment>
<dbReference type="EMBL" id="JACIEJ010000002">
    <property type="protein sequence ID" value="MBB3984689.1"/>
    <property type="molecule type" value="Genomic_DNA"/>
</dbReference>
<dbReference type="AlphaFoldDB" id="A0A7W6DT14"/>
<evidence type="ECO:0000313" key="1">
    <source>
        <dbReference type="EMBL" id="MBB3984689.1"/>
    </source>
</evidence>
<protein>
    <submittedName>
        <fullName evidence="1">Uncharacterized protein</fullName>
    </submittedName>
</protein>
<evidence type="ECO:0000313" key="2">
    <source>
        <dbReference type="Proteomes" id="UP000541426"/>
    </source>
</evidence>
<organism evidence="1 2">
    <name type="scientific">Sagittula marina</name>
    <dbReference type="NCBI Taxonomy" id="943940"/>
    <lineage>
        <taxon>Bacteria</taxon>
        <taxon>Pseudomonadati</taxon>
        <taxon>Pseudomonadota</taxon>
        <taxon>Alphaproteobacteria</taxon>
        <taxon>Rhodobacterales</taxon>
        <taxon>Roseobacteraceae</taxon>
        <taxon>Sagittula</taxon>
    </lineage>
</organism>
<sequence length="173" mass="19399">MTLAYHSQLRHRPYPDQVISGDFNSLQLETADDFAAYRAMAQSRWAPILVSFSQKYQILDRVLAAIEAHLDDDYDVLLTTLRVPGAMRFPKRYYDDRLFLVADLAMETARQVSRGARVLVMQEGLVRHPMETGQNELVLTLHNADAAATRFAACGQDLAALGFDPMPDLALAD</sequence>
<keyword evidence="2" id="KW-1185">Reference proteome</keyword>
<accession>A0A7W6DT14</accession>
<name>A0A7W6DT14_9RHOB</name>
<gene>
    <name evidence="1" type="ORF">GGQ68_001005</name>
</gene>
<proteinExistence type="predicted"/>